<reference evidence="1 2" key="1">
    <citation type="submission" date="2023-07" db="EMBL/GenBank/DDBJ databases">
        <title>Sorghum-associated microbial communities from plants grown in Nebraska, USA.</title>
        <authorList>
            <person name="Schachtman D."/>
        </authorList>
    </citation>
    <scope>NUCLEOTIDE SEQUENCE [LARGE SCALE GENOMIC DNA]</scope>
    <source>
        <strain evidence="1 2">596</strain>
    </source>
</reference>
<evidence type="ECO:0000313" key="2">
    <source>
        <dbReference type="Proteomes" id="UP001260715"/>
    </source>
</evidence>
<gene>
    <name evidence="1" type="ORF">J2W50_001633</name>
</gene>
<dbReference type="EMBL" id="JAVDSJ010000002">
    <property type="protein sequence ID" value="MDR6583435.1"/>
    <property type="molecule type" value="Genomic_DNA"/>
</dbReference>
<organism evidence="1 2">
    <name type="scientific">Herbaspirillum frisingense</name>
    <dbReference type="NCBI Taxonomy" id="92645"/>
    <lineage>
        <taxon>Bacteria</taxon>
        <taxon>Pseudomonadati</taxon>
        <taxon>Pseudomonadota</taxon>
        <taxon>Betaproteobacteria</taxon>
        <taxon>Burkholderiales</taxon>
        <taxon>Oxalobacteraceae</taxon>
        <taxon>Herbaspirillum</taxon>
    </lineage>
</organism>
<keyword evidence="2" id="KW-1185">Reference proteome</keyword>
<protein>
    <submittedName>
        <fullName evidence="1">Uncharacterized protein</fullName>
    </submittedName>
</protein>
<sequence>MFDTGHMEAFSIKKLPAWAVSKFFRFAFYTGTRPVEFAPCIFDLRRWRKAAKPTMPSPASIIATVEFSGTAATLMLPPKLPPPVPVTLPIADRVYSPEVRLEACKVHVCTPVLEVRCPVAVTPFPLRVKLLMLSPDMESSAIEITADETLKTVPCAKVKFSVKVLPLVPSPYEAPIDELGPLNVIVEVLLMSVDAWTAALDSIKEADRNTPEMTFFIE</sequence>
<name>A0ABU1PCI4_9BURK</name>
<accession>A0ABU1PCI4</accession>
<evidence type="ECO:0000313" key="1">
    <source>
        <dbReference type="EMBL" id="MDR6583435.1"/>
    </source>
</evidence>
<proteinExistence type="predicted"/>
<comment type="caution">
    <text evidence="1">The sequence shown here is derived from an EMBL/GenBank/DDBJ whole genome shotgun (WGS) entry which is preliminary data.</text>
</comment>
<dbReference type="Proteomes" id="UP001260715">
    <property type="component" value="Unassembled WGS sequence"/>
</dbReference>